<gene>
    <name evidence="1" type="ORF">H4687_004249</name>
</gene>
<dbReference type="EMBL" id="JADBGF010000001">
    <property type="protein sequence ID" value="MBE1598120.1"/>
    <property type="molecule type" value="Genomic_DNA"/>
</dbReference>
<accession>A0A8I0P4J0</accession>
<dbReference type="OrthoDB" id="4315483at2"/>
<proteinExistence type="predicted"/>
<dbReference type="AlphaFoldDB" id="A0A8I0P4J0"/>
<dbReference type="RefSeq" id="WP_046918873.1">
    <property type="nucleotide sequence ID" value="NZ_JADBGF010000001.1"/>
</dbReference>
<keyword evidence="2" id="KW-1185">Reference proteome</keyword>
<evidence type="ECO:0000313" key="1">
    <source>
        <dbReference type="EMBL" id="MBE1598120.1"/>
    </source>
</evidence>
<organism evidence="1 2">
    <name type="scientific">Streptomyces stelliscabiei</name>
    <dbReference type="NCBI Taxonomy" id="146820"/>
    <lineage>
        <taxon>Bacteria</taxon>
        <taxon>Bacillati</taxon>
        <taxon>Actinomycetota</taxon>
        <taxon>Actinomycetes</taxon>
        <taxon>Kitasatosporales</taxon>
        <taxon>Streptomycetaceae</taxon>
        <taxon>Streptomyces</taxon>
    </lineage>
</organism>
<dbReference type="GeneID" id="86828800"/>
<reference evidence="1 2" key="1">
    <citation type="submission" date="2020-10" db="EMBL/GenBank/DDBJ databases">
        <title>Sequencing the genomes of 1000 actinobacteria strains.</title>
        <authorList>
            <person name="Klenk H.-P."/>
        </authorList>
    </citation>
    <scope>NUCLEOTIDE SEQUENCE [LARGE SCALE GENOMIC DNA]</scope>
    <source>
        <strain evidence="1 2">DSM 41803</strain>
    </source>
</reference>
<protein>
    <submittedName>
        <fullName evidence="1">Uncharacterized protein</fullName>
    </submittedName>
</protein>
<evidence type="ECO:0000313" key="2">
    <source>
        <dbReference type="Proteomes" id="UP000629287"/>
    </source>
</evidence>
<comment type="caution">
    <text evidence="1">The sequence shown here is derived from an EMBL/GenBank/DDBJ whole genome shotgun (WGS) entry which is preliminary data.</text>
</comment>
<name>A0A8I0P4J0_9ACTN</name>
<dbReference type="Proteomes" id="UP000629287">
    <property type="component" value="Unassembled WGS sequence"/>
</dbReference>
<sequence>MTGLVGRLLAWVGLLSKPSGRHRATPGRRSRPVAAAPLTLGTSLPAHRSPYGLHDTIDGTTTIAVRPYVTAHEQRQRRRELAMAAMGLDMPGPYWIHGTEVA</sequence>